<feature type="region of interest" description="Disordered" evidence="2">
    <location>
        <begin position="162"/>
        <end position="184"/>
    </location>
</feature>
<feature type="compositionally biased region" description="Polar residues" evidence="2">
    <location>
        <begin position="661"/>
        <end position="670"/>
    </location>
</feature>
<dbReference type="EMBL" id="ML210995">
    <property type="protein sequence ID" value="TFK92637.1"/>
    <property type="molecule type" value="Genomic_DNA"/>
</dbReference>
<gene>
    <name evidence="3" type="ORF">K466DRAFT_659172</name>
</gene>
<organism evidence="3 4">
    <name type="scientific">Polyporus arcularius HHB13444</name>
    <dbReference type="NCBI Taxonomy" id="1314778"/>
    <lineage>
        <taxon>Eukaryota</taxon>
        <taxon>Fungi</taxon>
        <taxon>Dikarya</taxon>
        <taxon>Basidiomycota</taxon>
        <taxon>Agaricomycotina</taxon>
        <taxon>Agaricomycetes</taxon>
        <taxon>Polyporales</taxon>
        <taxon>Polyporaceae</taxon>
        <taxon>Polyporus</taxon>
    </lineage>
</organism>
<evidence type="ECO:0000256" key="1">
    <source>
        <dbReference type="SAM" id="Coils"/>
    </source>
</evidence>
<feature type="compositionally biased region" description="Low complexity" evidence="2">
    <location>
        <begin position="605"/>
        <end position="616"/>
    </location>
</feature>
<sequence length="829" mass="88162">MSVASLYMLGWTVIFAHDFLDVLFRNSTRFQSGVFMRTILSASISVLLRKSLLWLLPDIATSAVFCVLVLHALVQLGVTLVTRLCAVFLDAMGKLYGSISRRAPTPSPSPPPRPHASGGNSTEPAGFTGKAAVLDESDAVRLALLICSCYERAAARRRVCKSTSEGTVDASPNAVDDVDDTTSDAASRKRRELLGLFYMLATSQLSRPGLDPVLGTPHLVQASAETLECEGKAALASGTSIHHLVVSASTSHGLDLALAAREQHDSPVSTNVSVPELPVPCSSSPDVSDEDGELHEVTRDRDLFRTRAYQLAFKVDDLHNRHSQTLCALERAEAVIEELERDKTNAVVALASVVVSATSSGHPSRSRDSLEISSTLSTIAFSPPSVSGHSTTSGSGSGAAPTSDARHLLADSHSQTAALDDVVLYPRTPTRCFTPAAGLVPTEPLLLPVVDDAARSLTPGGDFDGSWRKRASTWALSPRKEPAASASGQAPSITKSLLGKIPWLRKGGRKHEVDHDQDATEDELGVEVGAVKALRPLPSSWLSANPDTGLDCSLEPEETAVEDGQLAGSAAGSGKGDEHTTLRGARKQHGLGTDGWNSSTTLHPSGDSRSSGSRRQSWVHREAGPQHGDHGAAESAARRNGHGNLERSTLNGSTKGAGIRTQRSTSSLSSYGREGASRARTSTGPPPMLSDASVNWRAERVDGLEEDPEALDDSRHKSQSKSKSKRGRRSFGFGVGTTKADEMRRQNAPYFQGLQGQGPHLRRSQSTIGIEARSSTFGSGLDGDLRRRSSLAEKLQTGGGAASVMDNVWNRRAQERAAVAAERVPAWRP</sequence>
<evidence type="ECO:0000256" key="2">
    <source>
        <dbReference type="SAM" id="MobiDB-lite"/>
    </source>
</evidence>
<evidence type="ECO:0000313" key="3">
    <source>
        <dbReference type="EMBL" id="TFK92637.1"/>
    </source>
</evidence>
<evidence type="ECO:0000313" key="4">
    <source>
        <dbReference type="Proteomes" id="UP000308197"/>
    </source>
</evidence>
<keyword evidence="4" id="KW-1185">Reference proteome</keyword>
<feature type="region of interest" description="Disordered" evidence="2">
    <location>
        <begin position="558"/>
        <end position="742"/>
    </location>
</feature>
<keyword evidence="1" id="KW-0175">Coiled coil</keyword>
<name>A0A5C3PV23_9APHY</name>
<dbReference type="Proteomes" id="UP000308197">
    <property type="component" value="Unassembled WGS sequence"/>
</dbReference>
<feature type="compositionally biased region" description="Low complexity" evidence="2">
    <location>
        <begin position="382"/>
        <end position="403"/>
    </location>
</feature>
<dbReference type="AlphaFoldDB" id="A0A5C3PV23"/>
<feature type="coiled-coil region" evidence="1">
    <location>
        <begin position="322"/>
        <end position="349"/>
    </location>
</feature>
<feature type="region of interest" description="Disordered" evidence="2">
    <location>
        <begin position="100"/>
        <end position="122"/>
    </location>
</feature>
<feature type="region of interest" description="Disordered" evidence="2">
    <location>
        <begin position="381"/>
        <end position="407"/>
    </location>
</feature>
<proteinExistence type="predicted"/>
<feature type="compositionally biased region" description="Basic residues" evidence="2">
    <location>
        <begin position="717"/>
        <end position="729"/>
    </location>
</feature>
<reference evidence="3 4" key="1">
    <citation type="journal article" date="2019" name="Nat. Ecol. Evol.">
        <title>Megaphylogeny resolves global patterns of mushroom evolution.</title>
        <authorList>
            <person name="Varga T."/>
            <person name="Krizsan K."/>
            <person name="Foldi C."/>
            <person name="Dima B."/>
            <person name="Sanchez-Garcia M."/>
            <person name="Sanchez-Ramirez S."/>
            <person name="Szollosi G.J."/>
            <person name="Szarkandi J.G."/>
            <person name="Papp V."/>
            <person name="Albert L."/>
            <person name="Andreopoulos W."/>
            <person name="Angelini C."/>
            <person name="Antonin V."/>
            <person name="Barry K.W."/>
            <person name="Bougher N.L."/>
            <person name="Buchanan P."/>
            <person name="Buyck B."/>
            <person name="Bense V."/>
            <person name="Catcheside P."/>
            <person name="Chovatia M."/>
            <person name="Cooper J."/>
            <person name="Damon W."/>
            <person name="Desjardin D."/>
            <person name="Finy P."/>
            <person name="Geml J."/>
            <person name="Haridas S."/>
            <person name="Hughes K."/>
            <person name="Justo A."/>
            <person name="Karasinski D."/>
            <person name="Kautmanova I."/>
            <person name="Kiss B."/>
            <person name="Kocsube S."/>
            <person name="Kotiranta H."/>
            <person name="LaButti K.M."/>
            <person name="Lechner B.E."/>
            <person name="Liimatainen K."/>
            <person name="Lipzen A."/>
            <person name="Lukacs Z."/>
            <person name="Mihaltcheva S."/>
            <person name="Morgado L.N."/>
            <person name="Niskanen T."/>
            <person name="Noordeloos M.E."/>
            <person name="Ohm R.A."/>
            <person name="Ortiz-Santana B."/>
            <person name="Ovrebo C."/>
            <person name="Racz N."/>
            <person name="Riley R."/>
            <person name="Savchenko A."/>
            <person name="Shiryaev A."/>
            <person name="Soop K."/>
            <person name="Spirin V."/>
            <person name="Szebenyi C."/>
            <person name="Tomsovsky M."/>
            <person name="Tulloss R.E."/>
            <person name="Uehling J."/>
            <person name="Grigoriev I.V."/>
            <person name="Vagvolgyi C."/>
            <person name="Papp T."/>
            <person name="Martin F.M."/>
            <person name="Miettinen O."/>
            <person name="Hibbett D.S."/>
            <person name="Nagy L.G."/>
        </authorList>
    </citation>
    <scope>NUCLEOTIDE SEQUENCE [LARGE SCALE GENOMIC DNA]</scope>
    <source>
        <strain evidence="3 4">HHB13444</strain>
    </source>
</reference>
<dbReference type="InParanoid" id="A0A5C3PV23"/>
<feature type="region of interest" description="Disordered" evidence="2">
    <location>
        <begin position="268"/>
        <end position="295"/>
    </location>
</feature>
<feature type="compositionally biased region" description="Pro residues" evidence="2">
    <location>
        <begin position="105"/>
        <end position="114"/>
    </location>
</feature>
<accession>A0A5C3PV23</accession>
<protein>
    <submittedName>
        <fullName evidence="3">Uncharacterized protein</fullName>
    </submittedName>
</protein>
<feature type="compositionally biased region" description="Basic and acidic residues" evidence="2">
    <location>
        <begin position="619"/>
        <end position="632"/>
    </location>
</feature>